<dbReference type="InterPro" id="IPR011993">
    <property type="entry name" value="PH-like_dom_sf"/>
</dbReference>
<dbReference type="PROSITE" id="PS51064">
    <property type="entry name" value="IRS_PTB"/>
    <property type="match status" value="1"/>
</dbReference>
<dbReference type="InterPro" id="IPR002404">
    <property type="entry name" value="IRS_PTB"/>
</dbReference>
<comment type="caution">
    <text evidence="2">The sequence shown here is derived from an EMBL/GenBank/DDBJ whole genome shotgun (WGS) entry which is preliminary data.</text>
</comment>
<dbReference type="AlphaFoldDB" id="A0AAE1ZKM1"/>
<gene>
    <name evidence="2" type="ORF">MN116_002056</name>
</gene>
<dbReference type="Pfam" id="PF02174">
    <property type="entry name" value="IRS"/>
    <property type="match status" value="1"/>
</dbReference>
<organism evidence="2 3">
    <name type="scientific">Schistosoma mekongi</name>
    <name type="common">Parasitic worm</name>
    <dbReference type="NCBI Taxonomy" id="38744"/>
    <lineage>
        <taxon>Eukaryota</taxon>
        <taxon>Metazoa</taxon>
        <taxon>Spiralia</taxon>
        <taxon>Lophotrochozoa</taxon>
        <taxon>Platyhelminthes</taxon>
        <taxon>Trematoda</taxon>
        <taxon>Digenea</taxon>
        <taxon>Strigeidida</taxon>
        <taxon>Schistosomatoidea</taxon>
        <taxon>Schistosomatidae</taxon>
        <taxon>Schistosoma</taxon>
    </lineage>
</organism>
<dbReference type="EMBL" id="JALJAT010000001">
    <property type="protein sequence ID" value="KAK4474952.1"/>
    <property type="molecule type" value="Genomic_DNA"/>
</dbReference>
<dbReference type="PANTHER" id="PTHR21258:SF62">
    <property type="entry name" value="INSULIN RECEPTOR SUBSTRATE 1"/>
    <property type="match status" value="1"/>
</dbReference>
<dbReference type="PANTHER" id="PTHR21258">
    <property type="entry name" value="DOCKING PROTEIN RELATED"/>
    <property type="match status" value="1"/>
</dbReference>
<keyword evidence="3" id="KW-1185">Reference proteome</keyword>
<dbReference type="SMART" id="SM00310">
    <property type="entry name" value="PTBI"/>
    <property type="match status" value="1"/>
</dbReference>
<dbReference type="Proteomes" id="UP001292079">
    <property type="component" value="Unassembled WGS sequence"/>
</dbReference>
<evidence type="ECO:0000259" key="1">
    <source>
        <dbReference type="PROSITE" id="PS51064"/>
    </source>
</evidence>
<reference evidence="2" key="2">
    <citation type="journal article" date="2023" name="Infect Dis Poverty">
        <title>Chromosome-scale genome of the human blood fluke Schistosoma mekongi and its implications for public health.</title>
        <authorList>
            <person name="Zhou M."/>
            <person name="Xu L."/>
            <person name="Xu D."/>
            <person name="Chen W."/>
            <person name="Khan J."/>
            <person name="Hu Y."/>
            <person name="Huang H."/>
            <person name="Wei H."/>
            <person name="Zhang Y."/>
            <person name="Chusongsang P."/>
            <person name="Tanasarnprasert K."/>
            <person name="Hu X."/>
            <person name="Limpanont Y."/>
            <person name="Lv Z."/>
        </authorList>
    </citation>
    <scope>NUCLEOTIDE SEQUENCE</scope>
    <source>
        <strain evidence="2">LV_2022a</strain>
    </source>
</reference>
<protein>
    <recommendedName>
        <fullName evidence="1">IRS-type PTB domain-containing protein</fullName>
    </recommendedName>
</protein>
<dbReference type="Gene3D" id="2.30.29.30">
    <property type="entry name" value="Pleckstrin-homology domain (PH domain)/Phosphotyrosine-binding domain (PTB)"/>
    <property type="match status" value="1"/>
</dbReference>
<proteinExistence type="predicted"/>
<sequence>MGLVNSVNKSDDLQRLFDKSETGIKASHQPCSSLKPLVKFLQSIGEPVFYKKKWISCFSASLLNCHFEEIRQGLIVVRTYDIKFQYVHNNRIVVLLWPLHGLRWYGKNRSLFLFESGSRCKLGPGLFVFKCKHPQKLVACLEKRINSLSCLYRNTTFITKSLHQLHGSHLNQGMAYSSSRSPYAIEPISPLRLLSAGNEESHSPKPLQPSSSVIFCCGPDNYLIPRNISEDVSLVSDSSAQMHDSRLESSTFSPMYLNLPNDNYLEPALASELLICATQKNNDNNTELGSYVVALPSNANSINNRISLSVMLNSFRTTNCSNNIYVPQFV</sequence>
<dbReference type="InterPro" id="IPR050996">
    <property type="entry name" value="Docking_Protein_DOK"/>
</dbReference>
<name>A0AAE1ZKM1_SCHME</name>
<dbReference type="SUPFAM" id="SSF50729">
    <property type="entry name" value="PH domain-like"/>
    <property type="match status" value="1"/>
</dbReference>
<dbReference type="GO" id="GO:0007169">
    <property type="term" value="P:cell surface receptor protein tyrosine kinase signaling pathway"/>
    <property type="evidence" value="ECO:0007669"/>
    <property type="project" value="TreeGrafter"/>
</dbReference>
<evidence type="ECO:0000313" key="2">
    <source>
        <dbReference type="EMBL" id="KAK4474952.1"/>
    </source>
</evidence>
<accession>A0AAE1ZKM1</accession>
<dbReference type="GO" id="GO:0005737">
    <property type="term" value="C:cytoplasm"/>
    <property type="evidence" value="ECO:0007669"/>
    <property type="project" value="TreeGrafter"/>
</dbReference>
<evidence type="ECO:0000313" key="3">
    <source>
        <dbReference type="Proteomes" id="UP001292079"/>
    </source>
</evidence>
<feature type="domain" description="IRS-type PTB" evidence="1">
    <location>
        <begin position="50"/>
        <end position="155"/>
    </location>
</feature>
<dbReference type="SMART" id="SM01244">
    <property type="entry name" value="IRS"/>
    <property type="match status" value="1"/>
</dbReference>
<reference evidence="2" key="1">
    <citation type="submission" date="2022-04" db="EMBL/GenBank/DDBJ databases">
        <authorList>
            <person name="Xu L."/>
            <person name="Lv Z."/>
        </authorList>
    </citation>
    <scope>NUCLEOTIDE SEQUENCE</scope>
    <source>
        <strain evidence="2">LV_2022a</strain>
    </source>
</reference>